<comment type="similarity">
    <text evidence="1">Belongs to the CdaR family.</text>
</comment>
<comment type="caution">
    <text evidence="5">The sequence shown here is derived from an EMBL/GenBank/DDBJ whole genome shotgun (WGS) entry which is preliminary data.</text>
</comment>
<dbReference type="Pfam" id="PF13556">
    <property type="entry name" value="HTH_30"/>
    <property type="match status" value="1"/>
</dbReference>
<evidence type="ECO:0000259" key="4">
    <source>
        <dbReference type="Pfam" id="PF17853"/>
    </source>
</evidence>
<dbReference type="Pfam" id="PF17853">
    <property type="entry name" value="GGDEF_2"/>
    <property type="match status" value="1"/>
</dbReference>
<dbReference type="InterPro" id="IPR042070">
    <property type="entry name" value="PucR_C-HTH_sf"/>
</dbReference>
<dbReference type="Proteomes" id="UP000433493">
    <property type="component" value="Unassembled WGS sequence"/>
</dbReference>
<feature type="domain" description="CdaR GGDEF-like" evidence="4">
    <location>
        <begin position="288"/>
        <end position="394"/>
    </location>
</feature>
<feature type="domain" description="Purine catabolism PurC-like" evidence="2">
    <location>
        <begin position="35"/>
        <end position="151"/>
    </location>
</feature>
<dbReference type="Pfam" id="PF07905">
    <property type="entry name" value="PucR"/>
    <property type="match status" value="1"/>
</dbReference>
<dbReference type="InterPro" id="IPR012914">
    <property type="entry name" value="PucR_dom"/>
</dbReference>
<keyword evidence="6" id="KW-1185">Reference proteome</keyword>
<accession>A0A7J5B782</accession>
<evidence type="ECO:0008006" key="7">
    <source>
        <dbReference type="Google" id="ProtNLM"/>
    </source>
</evidence>
<gene>
    <name evidence="5" type="ORF">F8O05_14565</name>
</gene>
<dbReference type="InterPro" id="IPR051448">
    <property type="entry name" value="CdaR-like_regulators"/>
</dbReference>
<evidence type="ECO:0000313" key="6">
    <source>
        <dbReference type="Proteomes" id="UP000433493"/>
    </source>
</evidence>
<dbReference type="InterPro" id="IPR041522">
    <property type="entry name" value="CdaR_GGDEF"/>
</dbReference>
<dbReference type="EMBL" id="WBKB01000015">
    <property type="protein sequence ID" value="KAB1640475.1"/>
    <property type="molecule type" value="Genomic_DNA"/>
</dbReference>
<evidence type="ECO:0000259" key="3">
    <source>
        <dbReference type="Pfam" id="PF13556"/>
    </source>
</evidence>
<organism evidence="5 6">
    <name type="scientific">Gulosibacter chungangensis</name>
    <dbReference type="NCBI Taxonomy" id="979746"/>
    <lineage>
        <taxon>Bacteria</taxon>
        <taxon>Bacillati</taxon>
        <taxon>Actinomycetota</taxon>
        <taxon>Actinomycetes</taxon>
        <taxon>Micrococcales</taxon>
        <taxon>Microbacteriaceae</taxon>
        <taxon>Gulosibacter</taxon>
    </lineage>
</organism>
<reference evidence="5 6" key="1">
    <citation type="submission" date="2019-09" db="EMBL/GenBank/DDBJ databases">
        <title>Phylogeny of genus Pseudoclavibacter and closely related genus.</title>
        <authorList>
            <person name="Li Y."/>
        </authorList>
    </citation>
    <scope>NUCLEOTIDE SEQUENCE [LARGE SCALE GENOMIC DNA]</scope>
    <source>
        <strain evidence="5 6">KCTC 13959</strain>
    </source>
</reference>
<protein>
    <recommendedName>
        <fullName evidence="7">PucR family transcriptional regulator</fullName>
    </recommendedName>
</protein>
<name>A0A7J5B782_9MICO</name>
<dbReference type="PANTHER" id="PTHR33744">
    <property type="entry name" value="CARBOHYDRATE DIACID REGULATOR"/>
    <property type="match status" value="1"/>
</dbReference>
<sequence>MRHHATGCYYARTPNELLCRRISRTLVGMPISIAELIRDPELSLRLRAGHGQSLNARIEWAAATEMAVPKPFLTGGELVLTTGMRLRSVRACRNFVRSVAEAGSHGIGFGSGFTHEHIPEALLDEARRAELPVIEVPVRIPFALIAKKVANANAAEKVEQVEAQYRRRERFVELLLSDGGLEAMLAALGRETGAHVAVSVNGELISGSLEIEDPKIESWDALPIALGPAGQATLHASRPRTDDELINTSRTLVGLHLAQDARRRRDERVQAGQVLDDLIAGRLEADVVVPRLESIGLQSSGTYRMLVVTGTGPRRTDLAAMPLPSSLHGSVATVLDDRLTVLLDIHDVTPQRAAEALVAATRAAGIPAKVGIGGPYPGTAALRWSWFEALDALNRLERDRVIGEAPRLSIASLILGASNAPIAELAEELLGPLEVHDKEHGTSLVETLDAFLANSGASNDVATALGTHRNTVRYRIDQIAKITGLDPRITADAVQLSLARTARRLTER</sequence>
<evidence type="ECO:0000256" key="1">
    <source>
        <dbReference type="ARBA" id="ARBA00006754"/>
    </source>
</evidence>
<proteinExistence type="inferred from homology"/>
<dbReference type="InterPro" id="IPR025736">
    <property type="entry name" value="PucR_C-HTH_dom"/>
</dbReference>
<dbReference type="AlphaFoldDB" id="A0A7J5B782"/>
<feature type="domain" description="PucR C-terminal helix-turn-helix" evidence="3">
    <location>
        <begin position="444"/>
        <end position="499"/>
    </location>
</feature>
<evidence type="ECO:0000313" key="5">
    <source>
        <dbReference type="EMBL" id="KAB1640475.1"/>
    </source>
</evidence>
<dbReference type="OrthoDB" id="8450798at2"/>
<dbReference type="PANTHER" id="PTHR33744:SF7">
    <property type="entry name" value="PUCR FAMILY TRANSCRIPTIONAL REGULATOR"/>
    <property type="match status" value="1"/>
</dbReference>
<evidence type="ECO:0000259" key="2">
    <source>
        <dbReference type="Pfam" id="PF07905"/>
    </source>
</evidence>
<dbReference type="Gene3D" id="1.10.10.2840">
    <property type="entry name" value="PucR C-terminal helix-turn-helix domain"/>
    <property type="match status" value="1"/>
</dbReference>